<keyword evidence="3" id="KW-0677">Repeat</keyword>
<evidence type="ECO:0000256" key="3">
    <source>
        <dbReference type="ARBA" id="ARBA00022737"/>
    </source>
</evidence>
<feature type="domain" description="C2H2-type" evidence="9">
    <location>
        <begin position="34"/>
        <end position="63"/>
    </location>
</feature>
<evidence type="ECO:0000256" key="7">
    <source>
        <dbReference type="PROSITE-ProRule" id="PRU00042"/>
    </source>
</evidence>
<dbReference type="STRING" id="1849047.A0A3D8R6Y5"/>
<dbReference type="PANTHER" id="PTHR40626:SF18">
    <property type="entry name" value="NICOTINATE CATABOLISM CLUSTER-SPECIFIC TRANSCRIPTION FACTOR"/>
    <property type="match status" value="1"/>
</dbReference>
<feature type="region of interest" description="Disordered" evidence="8">
    <location>
        <begin position="294"/>
        <end position="322"/>
    </location>
</feature>
<evidence type="ECO:0000256" key="4">
    <source>
        <dbReference type="ARBA" id="ARBA00022771"/>
    </source>
</evidence>
<dbReference type="InterPro" id="IPR036236">
    <property type="entry name" value="Znf_C2H2_sf"/>
</dbReference>
<proteinExistence type="predicted"/>
<dbReference type="EMBL" id="PDLM01000009">
    <property type="protein sequence ID" value="RDW69805.1"/>
    <property type="molecule type" value="Genomic_DNA"/>
</dbReference>
<keyword evidence="4 7" id="KW-0863">Zinc-finger</keyword>
<protein>
    <recommendedName>
        <fullName evidence="9">C2H2-type domain-containing protein</fullName>
    </recommendedName>
</protein>
<dbReference type="PANTHER" id="PTHR40626">
    <property type="entry name" value="MIP31509P"/>
    <property type="match status" value="1"/>
</dbReference>
<evidence type="ECO:0000256" key="1">
    <source>
        <dbReference type="ARBA" id="ARBA00004123"/>
    </source>
</evidence>
<dbReference type="SUPFAM" id="SSF57667">
    <property type="entry name" value="beta-beta-alpha zinc fingers"/>
    <property type="match status" value="1"/>
</dbReference>
<dbReference type="OrthoDB" id="1405595at2759"/>
<reference evidence="10 11" key="1">
    <citation type="journal article" date="2018" name="IMA Fungus">
        <title>IMA Genome-F 9: Draft genome sequence of Annulohypoxylon stygium, Aspergillus mulundensis, Berkeleyomyces basicola (syn. Thielaviopsis basicola), Ceratocystis smalleyi, two Cercospora beticola strains, Coleophoma cylindrospora, Fusarium fracticaudum, Phialophora cf. hyalina, and Morchella septimelata.</title>
        <authorList>
            <person name="Wingfield B.D."/>
            <person name="Bills G.F."/>
            <person name="Dong Y."/>
            <person name="Huang W."/>
            <person name="Nel W.J."/>
            <person name="Swalarsk-Parry B.S."/>
            <person name="Vaghefi N."/>
            <person name="Wilken P.M."/>
            <person name="An Z."/>
            <person name="de Beer Z.W."/>
            <person name="De Vos L."/>
            <person name="Chen L."/>
            <person name="Duong T.A."/>
            <person name="Gao Y."/>
            <person name="Hammerbacher A."/>
            <person name="Kikkert J.R."/>
            <person name="Li Y."/>
            <person name="Li H."/>
            <person name="Li K."/>
            <person name="Li Q."/>
            <person name="Liu X."/>
            <person name="Ma X."/>
            <person name="Naidoo K."/>
            <person name="Pethybridge S.J."/>
            <person name="Sun J."/>
            <person name="Steenkamp E.T."/>
            <person name="van der Nest M.A."/>
            <person name="van Wyk S."/>
            <person name="Wingfield M.J."/>
            <person name="Xiong C."/>
            <person name="Yue Q."/>
            <person name="Zhang X."/>
        </authorList>
    </citation>
    <scope>NUCLEOTIDE SEQUENCE [LARGE SCALE GENOMIC DNA]</scope>
    <source>
        <strain evidence="10 11">BP6252</strain>
    </source>
</reference>
<accession>A0A3D8R6Y5</accession>
<dbReference type="InterPro" id="IPR013087">
    <property type="entry name" value="Znf_C2H2_type"/>
</dbReference>
<dbReference type="Pfam" id="PF00096">
    <property type="entry name" value="zf-C2H2"/>
    <property type="match status" value="2"/>
</dbReference>
<evidence type="ECO:0000256" key="5">
    <source>
        <dbReference type="ARBA" id="ARBA00022833"/>
    </source>
</evidence>
<organism evidence="10 11">
    <name type="scientific">Coleophoma cylindrospora</name>
    <dbReference type="NCBI Taxonomy" id="1849047"/>
    <lineage>
        <taxon>Eukaryota</taxon>
        <taxon>Fungi</taxon>
        <taxon>Dikarya</taxon>
        <taxon>Ascomycota</taxon>
        <taxon>Pezizomycotina</taxon>
        <taxon>Leotiomycetes</taxon>
        <taxon>Helotiales</taxon>
        <taxon>Dermateaceae</taxon>
        <taxon>Coleophoma</taxon>
    </lineage>
</organism>
<feature type="region of interest" description="Disordered" evidence="8">
    <location>
        <begin position="1"/>
        <end position="31"/>
    </location>
</feature>
<dbReference type="PROSITE" id="PS50157">
    <property type="entry name" value="ZINC_FINGER_C2H2_2"/>
    <property type="match status" value="2"/>
</dbReference>
<comment type="caution">
    <text evidence="10">The sequence shown here is derived from an EMBL/GenBank/DDBJ whole genome shotgun (WGS) entry which is preliminary data.</text>
</comment>
<feature type="domain" description="C2H2-type" evidence="9">
    <location>
        <begin position="63"/>
        <end position="90"/>
    </location>
</feature>
<evidence type="ECO:0000259" key="9">
    <source>
        <dbReference type="PROSITE" id="PS50157"/>
    </source>
</evidence>
<keyword evidence="11" id="KW-1185">Reference proteome</keyword>
<dbReference type="CDD" id="cd12148">
    <property type="entry name" value="fungal_TF_MHR"/>
    <property type="match status" value="1"/>
</dbReference>
<dbReference type="GO" id="GO:0006351">
    <property type="term" value="P:DNA-templated transcription"/>
    <property type="evidence" value="ECO:0007669"/>
    <property type="project" value="InterPro"/>
</dbReference>
<dbReference type="SMART" id="SM00355">
    <property type="entry name" value="ZnF_C2H2"/>
    <property type="match status" value="2"/>
</dbReference>
<dbReference type="Pfam" id="PF04082">
    <property type="entry name" value="Fungal_trans"/>
    <property type="match status" value="1"/>
</dbReference>
<dbReference type="GO" id="GO:0000981">
    <property type="term" value="F:DNA-binding transcription factor activity, RNA polymerase II-specific"/>
    <property type="evidence" value="ECO:0007669"/>
    <property type="project" value="InterPro"/>
</dbReference>
<evidence type="ECO:0000256" key="6">
    <source>
        <dbReference type="ARBA" id="ARBA00023242"/>
    </source>
</evidence>
<keyword evidence="2" id="KW-0479">Metal-binding</keyword>
<keyword evidence="5" id="KW-0862">Zinc</keyword>
<evidence type="ECO:0000256" key="8">
    <source>
        <dbReference type="SAM" id="MobiDB-lite"/>
    </source>
</evidence>
<feature type="compositionally biased region" description="Polar residues" evidence="8">
    <location>
        <begin position="189"/>
        <end position="232"/>
    </location>
</feature>
<gene>
    <name evidence="10" type="ORF">BP6252_08825</name>
</gene>
<dbReference type="PROSITE" id="PS00028">
    <property type="entry name" value="ZINC_FINGER_C2H2_1"/>
    <property type="match status" value="2"/>
</dbReference>
<dbReference type="GO" id="GO:0000785">
    <property type="term" value="C:chromatin"/>
    <property type="evidence" value="ECO:0007669"/>
    <property type="project" value="TreeGrafter"/>
</dbReference>
<dbReference type="GO" id="GO:0005634">
    <property type="term" value="C:nucleus"/>
    <property type="evidence" value="ECO:0007669"/>
    <property type="project" value="UniProtKB-SubCell"/>
</dbReference>
<dbReference type="GO" id="GO:0008270">
    <property type="term" value="F:zinc ion binding"/>
    <property type="evidence" value="ECO:0007669"/>
    <property type="project" value="UniProtKB-KW"/>
</dbReference>
<dbReference type="AlphaFoldDB" id="A0A3D8R6Y5"/>
<name>A0A3D8R6Y5_9HELO</name>
<dbReference type="GO" id="GO:0000978">
    <property type="term" value="F:RNA polymerase II cis-regulatory region sequence-specific DNA binding"/>
    <property type="evidence" value="ECO:0007669"/>
    <property type="project" value="InterPro"/>
</dbReference>
<dbReference type="InterPro" id="IPR051059">
    <property type="entry name" value="VerF-like"/>
</dbReference>
<evidence type="ECO:0000313" key="11">
    <source>
        <dbReference type="Proteomes" id="UP000256645"/>
    </source>
</evidence>
<sequence length="912" mass="101053">MTSAGLSADISDNQRRQQPQIRSRKRGATTPKAYLCNHGDCGKSFTRSEHLQRHALNHSAGEIICERCGATFKRPDLLKRHLIRHNLRDKAAGGAGLGILDTKRVYKRMTKFSGHGGATLPARVPDGRSKAQNELATSESQSVRPVTSTTVQPFSSPASQLMSESASGTSEEAESTSNLQHLGLDDITHQPSDLRSPQRPTDTACFTTLPRSRDSSVSLRESQGYLGTTSLNGTPGNLMERYSDSWLPVDVDHAENLWGPDAMVTGFTPSWESFETADTEVLLTNNPYNSICPKRTGSAASPQSESANMNNSGQDYSAQEKDPSPVILQTIELAEERLPAQPVPNDSNSPPIQAPNVFSSTPVTGAVLLSPFPIIGECARMKIIDLIKSLQPHTPEGEIFTGHEQFFSLPDLQESSNFFFSQFNVSYPLIHRASFNASEVNPLYLLSILILGATYKGKEAHQMAVCIYDVLLLPVVKMSATAVTVDLWIMQTLMLLECFGTSRAGRKQHEQAHLFHGLLVDLIKMSDNGDLSETGFRNTSGDLEIDWKWVVLFSFMWDVQYSSLFSRTPIFSAKEVSTSLPCDSILWNAASAPEWVKARRHRRTDLSFLAVLGLLLEPDSAPPPPNLEYLSLMILLHGLMSVSLEMRRQSYAVIWQIESDSSIKQWEARISRALEAWKVSYDTYAMCTMLSLTDDRMRNDLTRDSMGIFAIYHAAHVVLNADIVDLQICAGAQSVSSRNVSQANKAEAQMRLKAWTEETRSRRAGWHAASMLREGILNLENWDVNEVFHYPWCLYLATLTCWALNQPNDEPQQLANRDIDDSSCPAQVAHDTSPVQHVATPCTWDSRAEMNSLISSMTTISTPDAERPPRRYRTNGLTSEIAKQLGSVRWAVARDGMKVLQALSLVGVSDSV</sequence>
<evidence type="ECO:0000313" key="10">
    <source>
        <dbReference type="EMBL" id="RDW69805.1"/>
    </source>
</evidence>
<feature type="compositionally biased region" description="Polar residues" evidence="8">
    <location>
        <begin position="132"/>
        <end position="162"/>
    </location>
</feature>
<comment type="subcellular location">
    <subcellularLocation>
        <location evidence="1">Nucleus</location>
    </subcellularLocation>
</comment>
<dbReference type="InterPro" id="IPR007219">
    <property type="entry name" value="XnlR_reg_dom"/>
</dbReference>
<dbReference type="Proteomes" id="UP000256645">
    <property type="component" value="Unassembled WGS sequence"/>
</dbReference>
<feature type="region of interest" description="Disordered" evidence="8">
    <location>
        <begin position="113"/>
        <end position="232"/>
    </location>
</feature>
<dbReference type="Gene3D" id="3.30.160.60">
    <property type="entry name" value="Classic Zinc Finger"/>
    <property type="match status" value="1"/>
</dbReference>
<keyword evidence="6" id="KW-0539">Nucleus</keyword>
<feature type="compositionally biased region" description="Polar residues" evidence="8">
    <location>
        <begin position="298"/>
        <end position="317"/>
    </location>
</feature>
<evidence type="ECO:0000256" key="2">
    <source>
        <dbReference type="ARBA" id="ARBA00022723"/>
    </source>
</evidence>